<evidence type="ECO:0000313" key="2">
    <source>
        <dbReference type="Proteomes" id="UP001595823"/>
    </source>
</evidence>
<sequence length="91" mass="9976">MTDRNSDINRMALRAQELAQTKTVELTSDDHSIRVVAAPGGGVKELELNHRAYGMSGAELGPRILALLQEAQQRVDDELQDEIAAVFTEEA</sequence>
<comment type="caution">
    <text evidence="1">The sequence shown here is derived from an EMBL/GenBank/DDBJ whole genome shotgun (WGS) entry which is preliminary data.</text>
</comment>
<keyword evidence="2" id="KW-1185">Reference proteome</keyword>
<dbReference type="EMBL" id="JBHSDK010000028">
    <property type="protein sequence ID" value="MFC4337129.1"/>
    <property type="molecule type" value="Genomic_DNA"/>
</dbReference>
<evidence type="ECO:0000313" key="1">
    <source>
        <dbReference type="EMBL" id="MFC4337129.1"/>
    </source>
</evidence>
<dbReference type="RefSeq" id="WP_380623765.1">
    <property type="nucleotide sequence ID" value="NZ_JBHSDK010000028.1"/>
</dbReference>
<name>A0ABV8U2Y1_9ACTN</name>
<gene>
    <name evidence="1" type="ORF">ACFPET_18150</name>
</gene>
<accession>A0ABV8U2Y1</accession>
<protein>
    <submittedName>
        <fullName evidence="1">YbaB/EbfC family nucleoid-associated protein</fullName>
    </submittedName>
</protein>
<organism evidence="1 2">
    <name type="scientific">Salininema proteolyticum</name>
    <dbReference type="NCBI Taxonomy" id="1607685"/>
    <lineage>
        <taxon>Bacteria</taxon>
        <taxon>Bacillati</taxon>
        <taxon>Actinomycetota</taxon>
        <taxon>Actinomycetes</taxon>
        <taxon>Glycomycetales</taxon>
        <taxon>Glycomycetaceae</taxon>
        <taxon>Salininema</taxon>
    </lineage>
</organism>
<dbReference type="InterPro" id="IPR036894">
    <property type="entry name" value="YbaB-like_sf"/>
</dbReference>
<dbReference type="Pfam" id="PF02575">
    <property type="entry name" value="YbaB_DNA_bd"/>
    <property type="match status" value="1"/>
</dbReference>
<dbReference type="Gene3D" id="3.30.1310.10">
    <property type="entry name" value="Nucleoid-associated protein YbaB-like domain"/>
    <property type="match status" value="1"/>
</dbReference>
<proteinExistence type="predicted"/>
<reference evidence="2" key="1">
    <citation type="journal article" date="2019" name="Int. J. Syst. Evol. Microbiol.">
        <title>The Global Catalogue of Microorganisms (GCM) 10K type strain sequencing project: providing services to taxonomists for standard genome sequencing and annotation.</title>
        <authorList>
            <consortium name="The Broad Institute Genomics Platform"/>
            <consortium name="The Broad Institute Genome Sequencing Center for Infectious Disease"/>
            <person name="Wu L."/>
            <person name="Ma J."/>
        </authorList>
    </citation>
    <scope>NUCLEOTIDE SEQUENCE [LARGE SCALE GENOMIC DNA]</scope>
    <source>
        <strain evidence="2">IBRC-M 10908</strain>
    </source>
</reference>
<dbReference type="SUPFAM" id="SSF82607">
    <property type="entry name" value="YbaB-like"/>
    <property type="match status" value="1"/>
</dbReference>
<dbReference type="InterPro" id="IPR004401">
    <property type="entry name" value="YbaB/EbfC"/>
</dbReference>
<dbReference type="Proteomes" id="UP001595823">
    <property type="component" value="Unassembled WGS sequence"/>
</dbReference>